<dbReference type="PANTHER" id="PTHR46407:SF3">
    <property type="entry name" value="OS02G0208700 PROTEIN"/>
    <property type="match status" value="1"/>
</dbReference>
<dbReference type="GO" id="GO:2000762">
    <property type="term" value="P:regulation of phenylpropanoid metabolic process"/>
    <property type="evidence" value="ECO:0007669"/>
    <property type="project" value="InterPro"/>
</dbReference>
<organism evidence="1 2">
    <name type="scientific">Digitaria exilis</name>
    <dbReference type="NCBI Taxonomy" id="1010633"/>
    <lineage>
        <taxon>Eukaryota</taxon>
        <taxon>Viridiplantae</taxon>
        <taxon>Streptophyta</taxon>
        <taxon>Embryophyta</taxon>
        <taxon>Tracheophyta</taxon>
        <taxon>Spermatophyta</taxon>
        <taxon>Magnoliopsida</taxon>
        <taxon>Liliopsida</taxon>
        <taxon>Poales</taxon>
        <taxon>Poaceae</taxon>
        <taxon>PACMAD clade</taxon>
        <taxon>Panicoideae</taxon>
        <taxon>Panicodae</taxon>
        <taxon>Paniceae</taxon>
        <taxon>Anthephorinae</taxon>
        <taxon>Digitaria</taxon>
    </lineage>
</organism>
<dbReference type="PANTHER" id="PTHR46407">
    <property type="entry name" value="OS02G0208700 PROTEIN"/>
    <property type="match status" value="1"/>
</dbReference>
<dbReference type="Proteomes" id="UP000636709">
    <property type="component" value="Unassembled WGS sequence"/>
</dbReference>
<gene>
    <name evidence="1" type="ORF">HU200_006312</name>
</gene>
<accession>A0A835FRD2</accession>
<protein>
    <submittedName>
        <fullName evidence="1">Uncharacterized protein</fullName>
    </submittedName>
</protein>
<dbReference type="SUPFAM" id="SSF117281">
    <property type="entry name" value="Kelch motif"/>
    <property type="match status" value="1"/>
</dbReference>
<comment type="caution">
    <text evidence="1">The sequence shown here is derived from an EMBL/GenBank/DDBJ whole genome shotgun (WGS) entry which is preliminary data.</text>
</comment>
<proteinExistence type="predicted"/>
<dbReference type="AlphaFoldDB" id="A0A835FRD2"/>
<evidence type="ECO:0000313" key="2">
    <source>
        <dbReference type="Proteomes" id="UP000636709"/>
    </source>
</evidence>
<keyword evidence="2" id="KW-1185">Reference proteome</keyword>
<dbReference type="InterPro" id="IPR044595">
    <property type="entry name" value="KMD1-4"/>
</dbReference>
<sequence length="321" mass="34771">MAGVGHHAVAISGIRRGEGTRVHDEEKYALRPAAGAWVALPDMARERDEPTGLAAGARFVVVGGFVGFGDVFDTATWAWGPVTERVVEDGVRHGAGRRRDGDGECGAWRTVAPVPEEAAAAEAVAIGRDGRVAVVGGEQNVYVLSHGVGTAAPSWTSAAAPRRAAPRRGSLPCNWNAGFGLGVRPVRIRPFGADPSIHGINPRARRPFFSISFRGSEEMDDMEVDLAPAMAASGRKRPAGAEKDWRREEEEEKLGKVPKWNLREDEKREDISPEVRELLHQGHIIILRSAATRARNGKWMEELARVAPKAFALKGFCLDLK</sequence>
<dbReference type="EMBL" id="JACEFO010000430">
    <property type="protein sequence ID" value="KAF8769705.1"/>
    <property type="molecule type" value="Genomic_DNA"/>
</dbReference>
<evidence type="ECO:0000313" key="1">
    <source>
        <dbReference type="EMBL" id="KAF8769705.1"/>
    </source>
</evidence>
<reference evidence="1" key="1">
    <citation type="submission" date="2020-07" db="EMBL/GenBank/DDBJ databases">
        <title>Genome sequence and genetic diversity analysis of an under-domesticated orphan crop, white fonio (Digitaria exilis).</title>
        <authorList>
            <person name="Bennetzen J.L."/>
            <person name="Chen S."/>
            <person name="Ma X."/>
            <person name="Wang X."/>
            <person name="Yssel A.E.J."/>
            <person name="Chaluvadi S.R."/>
            <person name="Johnson M."/>
            <person name="Gangashetty P."/>
            <person name="Hamidou F."/>
            <person name="Sanogo M.D."/>
            <person name="Zwaenepoel A."/>
            <person name="Wallace J."/>
            <person name="Van De Peer Y."/>
            <person name="Van Deynze A."/>
        </authorList>
    </citation>
    <scope>NUCLEOTIDE SEQUENCE</scope>
    <source>
        <tissue evidence="1">Leaves</tissue>
    </source>
</reference>
<dbReference type="InterPro" id="IPR015915">
    <property type="entry name" value="Kelch-typ_b-propeller"/>
</dbReference>
<name>A0A835FRD2_9POAL</name>
<dbReference type="Gene3D" id="2.120.10.80">
    <property type="entry name" value="Kelch-type beta propeller"/>
    <property type="match status" value="1"/>
</dbReference>
<dbReference type="GO" id="GO:0080037">
    <property type="term" value="P:negative regulation of cytokinin-activated signaling pathway"/>
    <property type="evidence" value="ECO:0007669"/>
    <property type="project" value="InterPro"/>
</dbReference>